<gene>
    <name evidence="1" type="ORF">JKILLFL_G9306</name>
</gene>
<dbReference type="InterPro" id="IPR016039">
    <property type="entry name" value="Thiolase-like"/>
</dbReference>
<accession>A0A9N8QM17</accession>
<dbReference type="Proteomes" id="UP000836404">
    <property type="component" value="Unassembled WGS sequence"/>
</dbReference>
<dbReference type="GO" id="GO:0016746">
    <property type="term" value="F:acyltransferase activity"/>
    <property type="evidence" value="ECO:0007669"/>
    <property type="project" value="InterPro"/>
</dbReference>
<name>A0A9N8QM17_9BASI</name>
<dbReference type="Gene3D" id="3.40.47.10">
    <property type="match status" value="1"/>
</dbReference>
<proteinExistence type="predicted"/>
<comment type="caution">
    <text evidence="1">The sequence shown here is derived from an EMBL/GenBank/DDBJ whole genome shotgun (WGS) entry which is preliminary data.</text>
</comment>
<dbReference type="EMBL" id="CAJHJF010006955">
    <property type="protein sequence ID" value="CAD6960125.1"/>
    <property type="molecule type" value="Genomic_DNA"/>
</dbReference>
<reference evidence="1 2" key="1">
    <citation type="submission" date="2020-10" db="EMBL/GenBank/DDBJ databases">
        <authorList>
            <person name="Sedaghatjoo S."/>
        </authorList>
    </citation>
    <scope>NUCLEOTIDE SEQUENCE [LARGE SCALE GENOMIC DNA]</scope>
    <source>
        <strain evidence="1 2">LLFL</strain>
    </source>
</reference>
<keyword evidence="2" id="KW-1185">Reference proteome</keyword>
<evidence type="ECO:0000313" key="1">
    <source>
        <dbReference type="EMBL" id="CAD6960125.1"/>
    </source>
</evidence>
<evidence type="ECO:0000313" key="2">
    <source>
        <dbReference type="Proteomes" id="UP000836404"/>
    </source>
</evidence>
<sequence>MDGPIEPAKVVVITGFAEVGSNLNNGKPYVGPVYAASDEPVEDDDTKTRYEADIISHAGVWLIEPEVFKSYDPKHKGFTQEIELAHDLEPLEASCSGLEDAVL</sequence>
<dbReference type="AlphaFoldDB" id="A0A9N8QM17"/>
<organism evidence="1 2">
    <name type="scientific">Tilletia laevis</name>
    <dbReference type="NCBI Taxonomy" id="157183"/>
    <lineage>
        <taxon>Eukaryota</taxon>
        <taxon>Fungi</taxon>
        <taxon>Dikarya</taxon>
        <taxon>Basidiomycota</taxon>
        <taxon>Ustilaginomycotina</taxon>
        <taxon>Exobasidiomycetes</taxon>
        <taxon>Tilletiales</taxon>
        <taxon>Tilletiaceae</taxon>
        <taxon>Tilletia</taxon>
    </lineage>
</organism>
<protein>
    <submittedName>
        <fullName evidence="1">Uncharacterized protein</fullName>
    </submittedName>
</protein>